<organism evidence="6 7">
    <name type="scientific">Actinomyces radicidentis</name>
    <dbReference type="NCBI Taxonomy" id="111015"/>
    <lineage>
        <taxon>Bacteria</taxon>
        <taxon>Bacillati</taxon>
        <taxon>Actinomycetota</taxon>
        <taxon>Actinomycetes</taxon>
        <taxon>Actinomycetales</taxon>
        <taxon>Actinomycetaceae</taxon>
        <taxon>Actinomyces</taxon>
    </lineage>
</organism>
<dbReference type="Pfam" id="PF00535">
    <property type="entry name" value="Glycos_transf_2"/>
    <property type="match status" value="1"/>
</dbReference>
<protein>
    <recommendedName>
        <fullName evidence="5">Glycosyltransferase 2-like domain-containing protein</fullName>
    </recommendedName>
</protein>
<gene>
    <name evidence="6" type="ORF">AXF14_04115</name>
</gene>
<evidence type="ECO:0000256" key="3">
    <source>
        <dbReference type="ARBA" id="ARBA00022676"/>
    </source>
</evidence>
<comment type="similarity">
    <text evidence="2">Belongs to the glycosyltransferase 2 family.</text>
</comment>
<keyword evidence="3" id="KW-0328">Glycosyltransferase</keyword>
<dbReference type="AlphaFoldDB" id="A0A0X8JE68"/>
<dbReference type="GO" id="GO:0016757">
    <property type="term" value="F:glycosyltransferase activity"/>
    <property type="evidence" value="ECO:0007669"/>
    <property type="project" value="UniProtKB-KW"/>
</dbReference>
<sequence length="267" mass="30003">MITHERDEHLLRQQDALARESGWDEAVVCFMDQPTEPWPQPPARVRTIHLDGPDLNLAAARNTAARVARSEVLVFLDVDCLPAPGAVTELAAQCRPGRVVMADPHYLPPGWEPPADPVRAAQPHPRRADLPRGRSDQWHMFWSLGFAMRADDFWTVGGFDEAFRGYGGEDTDFAFRCRDASLELWLSRARVLHQAHAVHRPPLQHLSSIVVNAHRFHDRWGTWPMEGWLTEFADRGLVSLGPDHLDVVRLPTDEELAASLVPDAAFG</sequence>
<keyword evidence="7" id="KW-1185">Reference proteome</keyword>
<dbReference type="InterPro" id="IPR001173">
    <property type="entry name" value="Glyco_trans_2-like"/>
</dbReference>
<name>A0A0X8JE68_ACTRD</name>
<dbReference type="InterPro" id="IPR029044">
    <property type="entry name" value="Nucleotide-diphossugar_trans"/>
</dbReference>
<evidence type="ECO:0000256" key="2">
    <source>
        <dbReference type="ARBA" id="ARBA00006739"/>
    </source>
</evidence>
<dbReference type="SUPFAM" id="SSF53448">
    <property type="entry name" value="Nucleotide-diphospho-sugar transferases"/>
    <property type="match status" value="1"/>
</dbReference>
<accession>A0A0X8JE68</accession>
<dbReference type="Proteomes" id="UP000065220">
    <property type="component" value="Chromosome"/>
</dbReference>
<evidence type="ECO:0000256" key="4">
    <source>
        <dbReference type="ARBA" id="ARBA00022679"/>
    </source>
</evidence>
<dbReference type="KEGG" id="ard:AXF14_04115"/>
<proteinExistence type="inferred from homology"/>
<feature type="domain" description="Glycosyltransferase 2-like" evidence="5">
    <location>
        <begin position="42"/>
        <end position="155"/>
    </location>
</feature>
<evidence type="ECO:0000259" key="5">
    <source>
        <dbReference type="Pfam" id="PF00535"/>
    </source>
</evidence>
<dbReference type="STRING" id="111015.AXF14_04115"/>
<evidence type="ECO:0000256" key="1">
    <source>
        <dbReference type="ARBA" id="ARBA00004776"/>
    </source>
</evidence>
<dbReference type="PANTHER" id="PTHR43179:SF12">
    <property type="entry name" value="GALACTOFURANOSYLTRANSFERASE GLFT2"/>
    <property type="match status" value="1"/>
</dbReference>
<evidence type="ECO:0000313" key="6">
    <source>
        <dbReference type="EMBL" id="AMD86927.1"/>
    </source>
</evidence>
<evidence type="ECO:0000313" key="7">
    <source>
        <dbReference type="Proteomes" id="UP000065220"/>
    </source>
</evidence>
<dbReference type="PANTHER" id="PTHR43179">
    <property type="entry name" value="RHAMNOSYLTRANSFERASE WBBL"/>
    <property type="match status" value="1"/>
</dbReference>
<dbReference type="Gene3D" id="3.90.550.10">
    <property type="entry name" value="Spore Coat Polysaccharide Biosynthesis Protein SpsA, Chain A"/>
    <property type="match status" value="1"/>
</dbReference>
<comment type="pathway">
    <text evidence="1">Cell wall biogenesis; cell wall polysaccharide biosynthesis.</text>
</comment>
<keyword evidence="4" id="KW-0808">Transferase</keyword>
<dbReference type="EMBL" id="CP014228">
    <property type="protein sequence ID" value="AMD86927.1"/>
    <property type="molecule type" value="Genomic_DNA"/>
</dbReference>
<reference evidence="7" key="1">
    <citation type="submission" date="2016-02" db="EMBL/GenBank/DDBJ databases">
        <authorList>
            <person name="Holder M.E."/>
            <person name="Ajami N.J."/>
            <person name="Petrosino J.F."/>
        </authorList>
    </citation>
    <scope>NUCLEOTIDE SEQUENCE [LARGE SCALE GENOMIC DNA]</scope>
    <source>
        <strain evidence="7">CCUG 36733</strain>
    </source>
</reference>